<dbReference type="EC" id="2.3.2.26" evidence="3"/>
<evidence type="ECO:0000256" key="3">
    <source>
        <dbReference type="ARBA" id="ARBA00012485"/>
    </source>
</evidence>
<sequence>MEQKYQFLLITIGMTFGLILLLLFIRRVHNSDYDKMELNQPFIAASESREEAAWREAQEGFEKCEACGFTNFKRIVTCSVCHAPLGDEKTKAKYAKKNKNNANKDGSVRAQRAIKRKEWSRKLDVEGKLYWFRDAINTSLDKLLPGFTFSFVANEAPATANVTKTLHMETEGMQVEYLDVAKASPLAFAVGEPLVLLDSVSELLELNSQDFPYKYAEYIRRATLVLEPLKRQLLRMKISKVYGFEQSMEHLSCVPPKNTRLPINVIFQNASYLSEVHDKHDNHREWFVIVNDTFAKPATGLFTCVNEVDQSYYINPNSKAVFGEDHLNCFYATGRVIGRALLHGDLMAFHLATPLLKILLGLPLSFHDLEHFDPVTYKNLKYLLENDNVESLDLDFSIQEKRGDEIVTIDLIPNGRNVGVTDANKKEYLMRRAQHVHVESVSSQLYALCKGFYEVVPQELLLIFDPEEIDYVLCGSDEIDVGEWERTTRFNQYLYQHPVKKWFWQLVREMPLDYKKRLLHFTTGSTRVPIGGFSALSSSDGRLAPFTLQSIELVDSRSLRSFSCFNRLELPLYIKKSELKANLLSLLAPENYEHACD</sequence>
<evidence type="ECO:0000256" key="1">
    <source>
        <dbReference type="ARBA" id="ARBA00000885"/>
    </source>
</evidence>
<dbReference type="GO" id="GO:0016567">
    <property type="term" value="P:protein ubiquitination"/>
    <property type="evidence" value="ECO:0007669"/>
    <property type="project" value="TreeGrafter"/>
</dbReference>
<feature type="active site" description="Glycyl thioester intermediate" evidence="6">
    <location>
        <position position="564"/>
    </location>
</feature>
<dbReference type="Gene3D" id="3.30.2160.10">
    <property type="entry name" value="Hect, E3 ligase catalytic domain"/>
    <property type="match status" value="1"/>
</dbReference>
<organism evidence="9 10">
    <name type="scientific">Pythium oligandrum</name>
    <name type="common">Mycoparasitic fungus</name>
    <dbReference type="NCBI Taxonomy" id="41045"/>
    <lineage>
        <taxon>Eukaryota</taxon>
        <taxon>Sar</taxon>
        <taxon>Stramenopiles</taxon>
        <taxon>Oomycota</taxon>
        <taxon>Peronosporomycetes</taxon>
        <taxon>Pythiales</taxon>
        <taxon>Pythiaceae</taxon>
        <taxon>Pythium</taxon>
    </lineage>
</organism>
<keyword evidence="5 6" id="KW-0833">Ubl conjugation pathway</keyword>
<comment type="pathway">
    <text evidence="2">Protein modification; protein ubiquitination.</text>
</comment>
<dbReference type="FunFam" id="3.30.2410.10:FF:000009">
    <property type="entry name" value="Probable E3 ubiquitin-protein ligase HECTD2"/>
    <property type="match status" value="1"/>
</dbReference>
<evidence type="ECO:0000256" key="2">
    <source>
        <dbReference type="ARBA" id="ARBA00004906"/>
    </source>
</evidence>
<keyword evidence="4" id="KW-0808">Transferase</keyword>
<feature type="domain" description="HECT" evidence="8">
    <location>
        <begin position="255"/>
        <end position="595"/>
    </location>
</feature>
<reference evidence="9" key="1">
    <citation type="submission" date="2019-03" db="EMBL/GenBank/DDBJ databases">
        <title>Long read genome sequence of the mycoparasitic Pythium oligandrum ATCC 38472 isolated from sugarbeet rhizosphere.</title>
        <authorList>
            <person name="Gaulin E."/>
        </authorList>
    </citation>
    <scope>NUCLEOTIDE SEQUENCE</scope>
    <source>
        <strain evidence="9">ATCC 38472_TT</strain>
    </source>
</reference>
<dbReference type="SUPFAM" id="SSF56204">
    <property type="entry name" value="Hect, E3 ligase catalytic domain"/>
    <property type="match status" value="1"/>
</dbReference>
<dbReference type="GO" id="GO:0061630">
    <property type="term" value="F:ubiquitin protein ligase activity"/>
    <property type="evidence" value="ECO:0007669"/>
    <property type="project" value="UniProtKB-EC"/>
</dbReference>
<dbReference type="GO" id="GO:0005737">
    <property type="term" value="C:cytoplasm"/>
    <property type="evidence" value="ECO:0007669"/>
    <property type="project" value="TreeGrafter"/>
</dbReference>
<evidence type="ECO:0000259" key="8">
    <source>
        <dbReference type="PROSITE" id="PS50237"/>
    </source>
</evidence>
<dbReference type="PANTHER" id="PTHR11254">
    <property type="entry name" value="HECT DOMAIN UBIQUITIN-PROTEIN LIGASE"/>
    <property type="match status" value="1"/>
</dbReference>
<evidence type="ECO:0000256" key="6">
    <source>
        <dbReference type="PROSITE-ProRule" id="PRU00104"/>
    </source>
</evidence>
<dbReference type="SMART" id="SM00119">
    <property type="entry name" value="HECTc"/>
    <property type="match status" value="1"/>
</dbReference>
<protein>
    <recommendedName>
        <fullName evidence="3">HECT-type E3 ubiquitin transferase</fullName>
        <ecNumber evidence="3">2.3.2.26</ecNumber>
    </recommendedName>
</protein>
<comment type="catalytic activity">
    <reaction evidence="1">
        <text>S-ubiquitinyl-[E2 ubiquitin-conjugating enzyme]-L-cysteine + [acceptor protein]-L-lysine = [E2 ubiquitin-conjugating enzyme]-L-cysteine + N(6)-ubiquitinyl-[acceptor protein]-L-lysine.</text>
        <dbReference type="EC" id="2.3.2.26"/>
    </reaction>
</comment>
<name>A0A8K1C798_PYTOL</name>
<accession>A0A8K1C798</accession>
<dbReference type="AlphaFoldDB" id="A0A8K1C798"/>
<dbReference type="Gene3D" id="3.90.1750.10">
    <property type="entry name" value="Hect, E3 ligase catalytic domains"/>
    <property type="match status" value="1"/>
</dbReference>
<evidence type="ECO:0000256" key="5">
    <source>
        <dbReference type="ARBA" id="ARBA00022786"/>
    </source>
</evidence>
<evidence type="ECO:0000313" key="9">
    <source>
        <dbReference type="EMBL" id="TMW57731.1"/>
    </source>
</evidence>
<keyword evidence="10" id="KW-1185">Reference proteome</keyword>
<keyword evidence="7" id="KW-1133">Transmembrane helix</keyword>
<dbReference type="Pfam" id="PF00632">
    <property type="entry name" value="HECT"/>
    <property type="match status" value="1"/>
</dbReference>
<dbReference type="InterPro" id="IPR035983">
    <property type="entry name" value="Hect_E3_ubiquitin_ligase"/>
</dbReference>
<dbReference type="OrthoDB" id="163128at2759"/>
<dbReference type="EMBL" id="SPLM01000114">
    <property type="protein sequence ID" value="TMW57731.1"/>
    <property type="molecule type" value="Genomic_DNA"/>
</dbReference>
<dbReference type="FunFam" id="3.30.2160.10:FF:000001">
    <property type="entry name" value="E3 ubiquitin-protein ligase NEDD4-like"/>
    <property type="match status" value="1"/>
</dbReference>
<dbReference type="PROSITE" id="PS50237">
    <property type="entry name" value="HECT"/>
    <property type="match status" value="1"/>
</dbReference>
<keyword evidence="7" id="KW-0472">Membrane</keyword>
<evidence type="ECO:0000256" key="4">
    <source>
        <dbReference type="ARBA" id="ARBA00022679"/>
    </source>
</evidence>
<proteinExistence type="predicted"/>
<dbReference type="Proteomes" id="UP000794436">
    <property type="component" value="Unassembled WGS sequence"/>
</dbReference>
<dbReference type="InterPro" id="IPR000569">
    <property type="entry name" value="HECT_dom"/>
</dbReference>
<dbReference type="GO" id="GO:0006511">
    <property type="term" value="P:ubiquitin-dependent protein catabolic process"/>
    <property type="evidence" value="ECO:0007669"/>
    <property type="project" value="TreeGrafter"/>
</dbReference>
<dbReference type="PANTHER" id="PTHR11254:SF440">
    <property type="entry name" value="E3 UBIQUITIN-PROTEIN LIGASE NEDD-4"/>
    <property type="match status" value="1"/>
</dbReference>
<feature type="transmembrane region" description="Helical" evidence="7">
    <location>
        <begin position="7"/>
        <end position="25"/>
    </location>
</feature>
<gene>
    <name evidence="9" type="ORF">Poli38472_014334</name>
</gene>
<comment type="caution">
    <text evidence="9">The sequence shown here is derived from an EMBL/GenBank/DDBJ whole genome shotgun (WGS) entry which is preliminary data.</text>
</comment>
<dbReference type="Gene3D" id="3.30.2410.10">
    <property type="entry name" value="Hect, E3 ligase catalytic domain"/>
    <property type="match status" value="1"/>
</dbReference>
<dbReference type="InterPro" id="IPR050409">
    <property type="entry name" value="E3_ubiq-protein_ligase"/>
</dbReference>
<evidence type="ECO:0000313" key="10">
    <source>
        <dbReference type="Proteomes" id="UP000794436"/>
    </source>
</evidence>
<keyword evidence="7" id="KW-0812">Transmembrane</keyword>
<evidence type="ECO:0000256" key="7">
    <source>
        <dbReference type="SAM" id="Phobius"/>
    </source>
</evidence>